<evidence type="ECO:0000256" key="1">
    <source>
        <dbReference type="ARBA" id="ARBA00022448"/>
    </source>
</evidence>
<keyword evidence="1" id="KW-0813">Transport</keyword>
<dbReference type="PANTHER" id="PTHR47153:SF2">
    <property type="entry name" value="LACTATE UTILIZATION PROTEIN B"/>
    <property type="match status" value="1"/>
</dbReference>
<evidence type="ECO:0000313" key="7">
    <source>
        <dbReference type="EMBL" id="ABM03482.1"/>
    </source>
</evidence>
<accession>A1SVG7</accession>
<keyword evidence="8" id="KW-1185">Reference proteome</keyword>
<evidence type="ECO:0000313" key="8">
    <source>
        <dbReference type="Proteomes" id="UP000000639"/>
    </source>
</evidence>
<evidence type="ECO:0000259" key="6">
    <source>
        <dbReference type="Pfam" id="PF13183"/>
    </source>
</evidence>
<dbReference type="Proteomes" id="UP000000639">
    <property type="component" value="Chromosome"/>
</dbReference>
<name>A1SVG7_PSYIN</name>
<dbReference type="Pfam" id="PF02589">
    <property type="entry name" value="LUD_dom"/>
    <property type="match status" value="1"/>
</dbReference>
<keyword evidence="2" id="KW-0004">4Fe-4S</keyword>
<dbReference type="Pfam" id="PF13183">
    <property type="entry name" value="Fer4_8"/>
    <property type="match status" value="1"/>
</dbReference>
<dbReference type="GO" id="GO:0051539">
    <property type="term" value="F:4 iron, 4 sulfur cluster binding"/>
    <property type="evidence" value="ECO:0007669"/>
    <property type="project" value="UniProtKB-KW"/>
</dbReference>
<dbReference type="SUPFAM" id="SSF100950">
    <property type="entry name" value="NagB/RpiA/CoA transferase-like"/>
    <property type="match status" value="1"/>
</dbReference>
<dbReference type="eggNOG" id="COG1139">
    <property type="taxonomic scope" value="Bacteria"/>
</dbReference>
<dbReference type="PANTHER" id="PTHR47153">
    <property type="entry name" value="LACTATE UTILIZATION PROTEIN B"/>
    <property type="match status" value="1"/>
</dbReference>
<dbReference type="KEGG" id="pin:Ping_1691"/>
<keyword evidence="2" id="KW-0411">Iron-sulfur</keyword>
<evidence type="ECO:0000256" key="2">
    <source>
        <dbReference type="ARBA" id="ARBA00022485"/>
    </source>
</evidence>
<dbReference type="SUPFAM" id="SSF46548">
    <property type="entry name" value="alpha-helical ferredoxin"/>
    <property type="match status" value="1"/>
</dbReference>
<feature type="domain" description="LUD" evidence="5">
    <location>
        <begin position="69"/>
        <end position="294"/>
    </location>
</feature>
<dbReference type="STRING" id="357804.Ping_1691"/>
<dbReference type="InterPro" id="IPR024185">
    <property type="entry name" value="FTHF_cligase-like_sf"/>
</dbReference>
<keyword evidence="2" id="KW-0408">Iron</keyword>
<dbReference type="GO" id="GO:0006089">
    <property type="term" value="P:lactate metabolic process"/>
    <property type="evidence" value="ECO:0007669"/>
    <property type="project" value="InterPro"/>
</dbReference>
<keyword evidence="2" id="KW-0479">Metal-binding</keyword>
<dbReference type="InterPro" id="IPR004452">
    <property type="entry name" value="LutB/LldF"/>
</dbReference>
<reference evidence="7 8" key="1">
    <citation type="submission" date="2007-01" db="EMBL/GenBank/DDBJ databases">
        <title>Complete sequence of Psychromonas ingrahamii 37.</title>
        <authorList>
            <consortium name="US DOE Joint Genome Institute"/>
            <person name="Copeland A."/>
            <person name="Lucas S."/>
            <person name="Lapidus A."/>
            <person name="Barry K."/>
            <person name="Detter J.C."/>
            <person name="Glavina del Rio T."/>
            <person name="Hammon N."/>
            <person name="Israni S."/>
            <person name="Dalin E."/>
            <person name="Tice H."/>
            <person name="Pitluck S."/>
            <person name="Thompson L.S."/>
            <person name="Brettin T."/>
            <person name="Bruce D."/>
            <person name="Han C."/>
            <person name="Tapia R."/>
            <person name="Schmutz J."/>
            <person name="Larimer F."/>
            <person name="Land M."/>
            <person name="Hauser L."/>
            <person name="Kyrpides N."/>
            <person name="Ivanova N."/>
            <person name="Staley J."/>
            <person name="Richardson P."/>
        </authorList>
    </citation>
    <scope>NUCLEOTIDE SEQUENCE [LARGE SCALE GENOMIC DNA]</scope>
    <source>
        <strain evidence="7 8">37</strain>
    </source>
</reference>
<dbReference type="EMBL" id="CP000510">
    <property type="protein sequence ID" value="ABM03482.1"/>
    <property type="molecule type" value="Genomic_DNA"/>
</dbReference>
<dbReference type="OrthoDB" id="5289041at2"/>
<proteinExistence type="predicted"/>
<feature type="domain" description="4Fe-4S ferredoxin-type" evidence="6">
    <location>
        <begin position="309"/>
        <end position="376"/>
    </location>
</feature>
<dbReference type="InterPro" id="IPR037171">
    <property type="entry name" value="NagB/RpiA_transferase-like"/>
</dbReference>
<evidence type="ECO:0000256" key="4">
    <source>
        <dbReference type="ARBA" id="ARBA00022982"/>
    </source>
</evidence>
<protein>
    <submittedName>
        <fullName evidence="7">4Fe-4S ferredoxin, iron-sulfur binding domain protein</fullName>
    </submittedName>
</protein>
<keyword evidence="4" id="KW-0249">Electron transport</keyword>
<keyword evidence="3" id="KW-0677">Repeat</keyword>
<sequence>MRVNKPEDFYKNVSEALAQPDLKMIIRRTTDKAETKRAEAVANFPEFENARTQGQKVKDHTIKYMDHYLAEFEKNALAQGTIVHWASTGEEASKIVLDICRQHKAKKVTRSKSMLGEEIGLTHAFDNSEMERIETDLAEHIIQLAGDPPSHIVWPAMHRSREDVVKLFREFHADPTYSEEITDLVRSARRDLRNKFLTSDIGISGSNFLLADSGSSCTVTNEGNAELTITPPKVHIVTAGIEKLVPSMAHAVPLLRLLTRSATGAEITQYNTFHNGPKRPNDADGPEECHIVLVDNGRTKMLAEGMEAMLRCIRCGACMNHCVVYKHIGGHAYGSVYPGPMGSVLTPHLDSLEVANKQTHACTMNGRCEEVCPVNIPLPTLLRSLRAQSWDKKYEPLTNRFVVQSFAIMAKRPKLFQLLSSSGVIFMKVFSRKGWIKYMPFTSGWTRNRDLIEPESTTFMHQYKKIKNEKMKKAKKGGA</sequence>
<evidence type="ECO:0000256" key="3">
    <source>
        <dbReference type="ARBA" id="ARBA00022737"/>
    </source>
</evidence>
<gene>
    <name evidence="7" type="ordered locus">Ping_1691</name>
</gene>
<dbReference type="AlphaFoldDB" id="A1SVG7"/>
<dbReference type="Gene3D" id="1.10.1060.10">
    <property type="entry name" value="Alpha-helical ferredoxin"/>
    <property type="match status" value="1"/>
</dbReference>
<dbReference type="RefSeq" id="WP_011770042.1">
    <property type="nucleotide sequence ID" value="NC_008709.1"/>
</dbReference>
<organism evidence="7 8">
    <name type="scientific">Psychromonas ingrahamii (strain DSM 17664 / CCUG 51855 / 37)</name>
    <dbReference type="NCBI Taxonomy" id="357804"/>
    <lineage>
        <taxon>Bacteria</taxon>
        <taxon>Pseudomonadati</taxon>
        <taxon>Pseudomonadota</taxon>
        <taxon>Gammaproteobacteria</taxon>
        <taxon>Alteromonadales</taxon>
        <taxon>Psychromonadaceae</taxon>
        <taxon>Psychromonas</taxon>
    </lineage>
</organism>
<dbReference type="InterPro" id="IPR017896">
    <property type="entry name" value="4Fe4S_Fe-S-bd"/>
</dbReference>
<dbReference type="InterPro" id="IPR009051">
    <property type="entry name" value="Helical_ferredxn"/>
</dbReference>
<evidence type="ECO:0000259" key="5">
    <source>
        <dbReference type="Pfam" id="PF02589"/>
    </source>
</evidence>
<dbReference type="HOGENOM" id="CLU_027059_2_0_6"/>
<dbReference type="InterPro" id="IPR003741">
    <property type="entry name" value="LUD_dom"/>
</dbReference>
<dbReference type="Gene3D" id="3.40.50.10420">
    <property type="entry name" value="NagB/RpiA/CoA transferase-like"/>
    <property type="match status" value="1"/>
</dbReference>